<feature type="non-terminal residue" evidence="13">
    <location>
        <position position="1"/>
    </location>
</feature>
<keyword evidence="7" id="KW-0472">Membrane</keyword>
<keyword evidence="6 11" id="KW-0479">Metal-binding</keyword>
<evidence type="ECO:0000256" key="3">
    <source>
        <dbReference type="ARBA" id="ARBA00010617"/>
    </source>
</evidence>
<dbReference type="GO" id="GO:0016020">
    <property type="term" value="C:membrane"/>
    <property type="evidence" value="ECO:0007669"/>
    <property type="project" value="UniProtKB-SubCell"/>
</dbReference>
<dbReference type="InterPro" id="IPR036396">
    <property type="entry name" value="Cyt_P450_sf"/>
</dbReference>
<dbReference type="GO" id="GO:0051502">
    <property type="term" value="P:diterpene phytoalexin biosynthetic process"/>
    <property type="evidence" value="ECO:0007669"/>
    <property type="project" value="UniProtKB-ARBA"/>
</dbReference>
<dbReference type="PRINTS" id="PR00463">
    <property type="entry name" value="EP450I"/>
</dbReference>
<evidence type="ECO:0000256" key="10">
    <source>
        <dbReference type="ARBA" id="ARBA00023033"/>
    </source>
</evidence>
<dbReference type="CDD" id="cd11072">
    <property type="entry name" value="CYP71-like"/>
    <property type="match status" value="1"/>
</dbReference>
<evidence type="ECO:0000256" key="6">
    <source>
        <dbReference type="ARBA" id="ARBA00022723"/>
    </source>
</evidence>
<evidence type="ECO:0000256" key="1">
    <source>
        <dbReference type="ARBA" id="ARBA00001971"/>
    </source>
</evidence>
<proteinExistence type="inferred from homology"/>
<reference evidence="13 14" key="1">
    <citation type="journal article" date="2019" name="Sci. Rep.">
        <title>A high-quality genome of Eragrostis curvula grass provides insights into Poaceae evolution and supports new strategies to enhance forage quality.</title>
        <authorList>
            <person name="Carballo J."/>
            <person name="Santos B.A.C.M."/>
            <person name="Zappacosta D."/>
            <person name="Garbus I."/>
            <person name="Selva J.P."/>
            <person name="Gallo C.A."/>
            <person name="Diaz A."/>
            <person name="Albertini E."/>
            <person name="Caccamo M."/>
            <person name="Echenique V."/>
        </authorList>
    </citation>
    <scope>NUCLEOTIDE SEQUENCE [LARGE SCALE GENOMIC DNA]</scope>
    <source>
        <strain evidence="14">cv. Victoria</strain>
        <tissue evidence="13">Leaf</tissue>
    </source>
</reference>
<dbReference type="Gramene" id="TVU30576">
    <property type="protein sequence ID" value="TVU30576"/>
    <property type="gene ID" value="EJB05_22206"/>
</dbReference>
<dbReference type="Pfam" id="PF00067">
    <property type="entry name" value="p450"/>
    <property type="match status" value="1"/>
</dbReference>
<evidence type="ECO:0000256" key="2">
    <source>
        <dbReference type="ARBA" id="ARBA00004167"/>
    </source>
</evidence>
<evidence type="ECO:0000256" key="8">
    <source>
        <dbReference type="ARBA" id="ARBA00023002"/>
    </source>
</evidence>
<keyword evidence="14" id="KW-1185">Reference proteome</keyword>
<organism evidence="13 14">
    <name type="scientific">Eragrostis curvula</name>
    <name type="common">weeping love grass</name>
    <dbReference type="NCBI Taxonomy" id="38414"/>
    <lineage>
        <taxon>Eukaryota</taxon>
        <taxon>Viridiplantae</taxon>
        <taxon>Streptophyta</taxon>
        <taxon>Embryophyta</taxon>
        <taxon>Tracheophyta</taxon>
        <taxon>Spermatophyta</taxon>
        <taxon>Magnoliopsida</taxon>
        <taxon>Liliopsida</taxon>
        <taxon>Poales</taxon>
        <taxon>Poaceae</taxon>
        <taxon>PACMAD clade</taxon>
        <taxon>Chloridoideae</taxon>
        <taxon>Eragrostideae</taxon>
        <taxon>Eragrostidinae</taxon>
        <taxon>Eragrostis</taxon>
    </lineage>
</organism>
<evidence type="ECO:0000256" key="12">
    <source>
        <dbReference type="RuleBase" id="RU000461"/>
    </source>
</evidence>
<evidence type="ECO:0000256" key="9">
    <source>
        <dbReference type="ARBA" id="ARBA00023004"/>
    </source>
</evidence>
<evidence type="ECO:0000256" key="7">
    <source>
        <dbReference type="ARBA" id="ARBA00022989"/>
    </source>
</evidence>
<comment type="cofactor">
    <cofactor evidence="1 11">
        <name>heme</name>
        <dbReference type="ChEBI" id="CHEBI:30413"/>
    </cofactor>
</comment>
<dbReference type="PROSITE" id="PS00086">
    <property type="entry name" value="CYTOCHROME_P450"/>
    <property type="match status" value="1"/>
</dbReference>
<dbReference type="SUPFAM" id="SSF48264">
    <property type="entry name" value="Cytochrome P450"/>
    <property type="match status" value="1"/>
</dbReference>
<dbReference type="Proteomes" id="UP000324897">
    <property type="component" value="Chromosome 1"/>
</dbReference>
<feature type="binding site" description="axial binding residue" evidence="11">
    <location>
        <position position="441"/>
    </location>
    <ligand>
        <name>heme</name>
        <dbReference type="ChEBI" id="CHEBI:30413"/>
    </ligand>
    <ligandPart>
        <name>Fe</name>
        <dbReference type="ChEBI" id="CHEBI:18248"/>
    </ligandPart>
</feature>
<protein>
    <recommendedName>
        <fullName evidence="15">Cytochrome P450</fullName>
    </recommendedName>
</protein>
<keyword evidence="4 11" id="KW-0349">Heme</keyword>
<keyword evidence="5" id="KW-0812">Transmembrane</keyword>
<dbReference type="InterPro" id="IPR001128">
    <property type="entry name" value="Cyt_P450"/>
</dbReference>
<comment type="similarity">
    <text evidence="3 12">Belongs to the cytochrome P450 family.</text>
</comment>
<dbReference type="InterPro" id="IPR017972">
    <property type="entry name" value="Cyt_P450_CS"/>
</dbReference>
<comment type="subcellular location">
    <subcellularLocation>
        <location evidence="2">Membrane</location>
        <topology evidence="2">Single-pass membrane protein</topology>
    </subcellularLocation>
</comment>
<dbReference type="InterPro" id="IPR002401">
    <property type="entry name" value="Cyt_P450_E_grp-I"/>
</dbReference>
<dbReference type="EMBL" id="RWGY01000011">
    <property type="protein sequence ID" value="TVU30576.1"/>
    <property type="molecule type" value="Genomic_DNA"/>
</dbReference>
<keyword evidence="9 11" id="KW-0408">Iron</keyword>
<evidence type="ECO:0008006" key="15">
    <source>
        <dbReference type="Google" id="ProtNLM"/>
    </source>
</evidence>
<comment type="caution">
    <text evidence="13">The sequence shown here is derived from an EMBL/GenBank/DDBJ whole genome shotgun (WGS) entry which is preliminary data.</text>
</comment>
<evidence type="ECO:0000256" key="11">
    <source>
        <dbReference type="PIRSR" id="PIRSR602401-1"/>
    </source>
</evidence>
<dbReference type="GO" id="GO:0005506">
    <property type="term" value="F:iron ion binding"/>
    <property type="evidence" value="ECO:0007669"/>
    <property type="project" value="InterPro"/>
</dbReference>
<dbReference type="GO" id="GO:0016709">
    <property type="term" value="F:oxidoreductase activity, acting on paired donors, with incorporation or reduction of molecular oxygen, NAD(P)H as one donor, and incorporation of one atom of oxygen"/>
    <property type="evidence" value="ECO:0007669"/>
    <property type="project" value="UniProtKB-ARBA"/>
</dbReference>
<dbReference type="PANTHER" id="PTHR47955:SF11">
    <property type="entry name" value="4-HYDROXYPHENYLACETALDEHYDE OXIME MONOOXYGENASE"/>
    <property type="match status" value="1"/>
</dbReference>
<accession>A0A5J9V3V1</accession>
<name>A0A5J9V3V1_9POAL</name>
<keyword evidence="8 12" id="KW-0560">Oxidoreductase</keyword>
<dbReference type="Gene3D" id="1.10.630.10">
    <property type="entry name" value="Cytochrome P450"/>
    <property type="match status" value="1"/>
</dbReference>
<keyword evidence="10 12" id="KW-0503">Monooxygenase</keyword>
<dbReference type="PRINTS" id="PR00385">
    <property type="entry name" value="P450"/>
</dbReference>
<dbReference type="GO" id="GO:0020037">
    <property type="term" value="F:heme binding"/>
    <property type="evidence" value="ECO:0007669"/>
    <property type="project" value="InterPro"/>
</dbReference>
<evidence type="ECO:0000256" key="4">
    <source>
        <dbReference type="ARBA" id="ARBA00022617"/>
    </source>
</evidence>
<evidence type="ECO:0000313" key="14">
    <source>
        <dbReference type="Proteomes" id="UP000324897"/>
    </source>
</evidence>
<dbReference type="PANTHER" id="PTHR47955">
    <property type="entry name" value="CYTOCHROME P450 FAMILY 71 PROTEIN"/>
    <property type="match status" value="1"/>
</dbReference>
<dbReference type="AlphaFoldDB" id="A0A5J9V3V1"/>
<keyword evidence="7" id="KW-1133">Transmembrane helix</keyword>
<sequence length="504" mass="56046">MEDKTILAVAAAVLLVVLSKLKSLFAAKPKLNLPPGPSRLPVIGHIHHLGTCPLIYRTLGRLAQKHGPLMLFHLGEIPFLVASSPEAAQAVMKTHDTSFADRFATTTLNTFTFGKTDLAFGPYGERWRQLRKMCVLELLSAARVQSFRAIREEETARLVGNVAARAGAAVDVSKEVAGFIVDTFARECVGSRCKYQDEWLHAFHEAVQLTSGLTLSDLFPSSRLLRMLGSAPRKARVCLDRITRVLDLIIQEKAEALERGEKPGHETILGVLLRLQKEGNMPVPLTNETLVALMFNLFGAGSDTSSITMNWCMTELIRSPAVMAKVQAEVREAFKGKNLLTEEDIAGADLSYLRLVIKETLRLHPPVPLLLPRQTRETCQPMGYDVPKGTAVFVNVWAIGRDPKYWDDPEEFKPERFQNSNTDYKGNNFEFLPFGAGRRMCPGINLGLANLDLALTSLLYHFDWKLPNGMEPKDVDVWESMGLIANKRNNLILHPITRIAPTNA</sequence>
<dbReference type="OrthoDB" id="620821at2759"/>
<gene>
    <name evidence="13" type="ORF">EJB05_22206</name>
</gene>
<evidence type="ECO:0000256" key="5">
    <source>
        <dbReference type="ARBA" id="ARBA00022692"/>
    </source>
</evidence>
<dbReference type="FunFam" id="1.10.630.10:FF:000008">
    <property type="entry name" value="Cytochrome P450 71D8"/>
    <property type="match status" value="1"/>
</dbReference>
<evidence type="ECO:0000313" key="13">
    <source>
        <dbReference type="EMBL" id="TVU30576.1"/>
    </source>
</evidence>